<feature type="domain" description="DUF8212" evidence="2">
    <location>
        <begin position="225"/>
        <end position="252"/>
    </location>
</feature>
<protein>
    <submittedName>
        <fullName evidence="3">Uncharacterized protein</fullName>
    </submittedName>
</protein>
<evidence type="ECO:0000259" key="1">
    <source>
        <dbReference type="Pfam" id="PF06985"/>
    </source>
</evidence>
<proteinExistence type="predicted"/>
<dbReference type="InterPro" id="IPR058525">
    <property type="entry name" value="DUF8212"/>
</dbReference>
<sequence length="428" mass="48990">MRLLHTSSYQFFETFSPPAYGILSHRWGDSELSYNDLLTGNHQNGEGYQKVMDCCALAKSRGLDYVWIDTCCIDKGSSAELSESINSMWQWYSRAKECYAFLADVDSSTTPPERPFESRPYKSSAWFSRGWTLQELLSPRIVIFCDFLWRPMGEKLDGSILEELTRITLIPRECLISHPVLHNACVAKKFSWAATRTTTRPEDMAYCLLGLLGINMPLLYGEGKKAFLRLQQEIIRQTSDESVFVWRDPAADEEYSCGLLASDVAAFAHSGHVRTADLLRRVPYSVTNQGLDLHATAQRLQIEEYECLYIPLNCEILDFAEDAILPCGIIVTEIRNRYSRVNTHEFRRSWSSLDSSPPSEVTQRFIIRLQRWDSEYEPAMVVLKRMIQRIIVSRHSRAVRAFKAWEVDQAGKPARDIHVANTAEDSKA</sequence>
<evidence type="ECO:0000313" key="3">
    <source>
        <dbReference type="EMBL" id="OQO09233.1"/>
    </source>
</evidence>
<evidence type="ECO:0000313" key="4">
    <source>
        <dbReference type="Proteomes" id="UP000192596"/>
    </source>
</evidence>
<evidence type="ECO:0000259" key="2">
    <source>
        <dbReference type="Pfam" id="PF26640"/>
    </source>
</evidence>
<dbReference type="OrthoDB" id="20872at2759"/>
<accession>A0A1V8TCY3</accession>
<gene>
    <name evidence="3" type="ORF">B0A48_06125</name>
</gene>
<comment type="caution">
    <text evidence="3">The sequence shown here is derived from an EMBL/GenBank/DDBJ whole genome shotgun (WGS) entry which is preliminary data.</text>
</comment>
<dbReference type="STRING" id="1507870.A0A1V8TCY3"/>
<dbReference type="InParanoid" id="A0A1V8TCY3"/>
<dbReference type="Pfam" id="PF06985">
    <property type="entry name" value="HET"/>
    <property type="match status" value="1"/>
</dbReference>
<dbReference type="InterPro" id="IPR010730">
    <property type="entry name" value="HET"/>
</dbReference>
<dbReference type="Proteomes" id="UP000192596">
    <property type="component" value="Unassembled WGS sequence"/>
</dbReference>
<organism evidence="3 4">
    <name type="scientific">Cryoendolithus antarcticus</name>
    <dbReference type="NCBI Taxonomy" id="1507870"/>
    <lineage>
        <taxon>Eukaryota</taxon>
        <taxon>Fungi</taxon>
        <taxon>Dikarya</taxon>
        <taxon>Ascomycota</taxon>
        <taxon>Pezizomycotina</taxon>
        <taxon>Dothideomycetes</taxon>
        <taxon>Dothideomycetidae</taxon>
        <taxon>Cladosporiales</taxon>
        <taxon>Cladosporiaceae</taxon>
        <taxon>Cryoendolithus</taxon>
    </lineage>
</organism>
<feature type="domain" description="Heterokaryon incompatibility" evidence="1">
    <location>
        <begin position="20"/>
        <end position="110"/>
    </location>
</feature>
<name>A0A1V8TCY3_9PEZI</name>
<dbReference type="PANTHER" id="PTHR10622:SF10">
    <property type="entry name" value="HET DOMAIN-CONTAINING PROTEIN"/>
    <property type="match status" value="1"/>
</dbReference>
<dbReference type="AlphaFoldDB" id="A0A1V8TCY3"/>
<dbReference type="PANTHER" id="PTHR10622">
    <property type="entry name" value="HET DOMAIN-CONTAINING PROTEIN"/>
    <property type="match status" value="1"/>
</dbReference>
<keyword evidence="4" id="KW-1185">Reference proteome</keyword>
<reference evidence="4" key="1">
    <citation type="submission" date="2017-03" db="EMBL/GenBank/DDBJ databases">
        <title>Genomes of endolithic fungi from Antarctica.</title>
        <authorList>
            <person name="Coleine C."/>
            <person name="Masonjones S."/>
            <person name="Stajich J.E."/>
        </authorList>
    </citation>
    <scope>NUCLEOTIDE SEQUENCE [LARGE SCALE GENOMIC DNA]</scope>
    <source>
        <strain evidence="4">CCFEE 5527</strain>
    </source>
</reference>
<dbReference type="Pfam" id="PF26640">
    <property type="entry name" value="DUF8212"/>
    <property type="match status" value="1"/>
</dbReference>
<dbReference type="EMBL" id="NAJO01000011">
    <property type="protein sequence ID" value="OQO09233.1"/>
    <property type="molecule type" value="Genomic_DNA"/>
</dbReference>